<dbReference type="RefSeq" id="WP_117003405.1">
    <property type="nucleotide sequence ID" value="NZ_BMJS01000026.1"/>
</dbReference>
<reference evidence="2" key="1">
    <citation type="journal article" date="2014" name="Int. J. Syst. Evol. Microbiol.">
        <title>Complete genome sequence of Corynebacterium casei LMG S-19264T (=DSM 44701T), isolated from a smear-ripened cheese.</title>
        <authorList>
            <consortium name="US DOE Joint Genome Institute (JGI-PGF)"/>
            <person name="Walter F."/>
            <person name="Albersmeier A."/>
            <person name="Kalinowski J."/>
            <person name="Ruckert C."/>
        </authorList>
    </citation>
    <scope>NUCLEOTIDE SEQUENCE</scope>
    <source>
        <strain evidence="2">CGMCC 1.15758</strain>
    </source>
</reference>
<evidence type="ECO:0000313" key="2">
    <source>
        <dbReference type="EMBL" id="GGG02818.1"/>
    </source>
</evidence>
<protein>
    <submittedName>
        <fullName evidence="2">Uncharacterized protein</fullName>
    </submittedName>
</protein>
<keyword evidence="3" id="KW-1185">Reference proteome</keyword>
<keyword evidence="1" id="KW-0472">Membrane</keyword>
<organism evidence="2 3">
    <name type="scientific">Cysteiniphilum litorale</name>
    <dbReference type="NCBI Taxonomy" id="2056700"/>
    <lineage>
        <taxon>Bacteria</taxon>
        <taxon>Pseudomonadati</taxon>
        <taxon>Pseudomonadota</taxon>
        <taxon>Gammaproteobacteria</taxon>
        <taxon>Thiotrichales</taxon>
        <taxon>Fastidiosibacteraceae</taxon>
        <taxon>Cysteiniphilum</taxon>
    </lineage>
</organism>
<keyword evidence="1" id="KW-1133">Transmembrane helix</keyword>
<evidence type="ECO:0000313" key="3">
    <source>
        <dbReference type="Proteomes" id="UP000636949"/>
    </source>
</evidence>
<reference evidence="2" key="2">
    <citation type="submission" date="2020-09" db="EMBL/GenBank/DDBJ databases">
        <authorList>
            <person name="Sun Q."/>
            <person name="Zhou Y."/>
        </authorList>
    </citation>
    <scope>NUCLEOTIDE SEQUENCE</scope>
    <source>
        <strain evidence="2">CGMCC 1.15758</strain>
    </source>
</reference>
<feature type="transmembrane region" description="Helical" evidence="1">
    <location>
        <begin position="36"/>
        <end position="57"/>
    </location>
</feature>
<keyword evidence="1" id="KW-0812">Transmembrane</keyword>
<proteinExistence type="predicted"/>
<dbReference type="EMBL" id="BMJS01000026">
    <property type="protein sequence ID" value="GGG02818.1"/>
    <property type="molecule type" value="Genomic_DNA"/>
</dbReference>
<accession>A0A8J2Z5M4</accession>
<sequence>MTTVKVALKRSFIQLIVIILLFSFCLFIIFELLHAALFYSAFILWVITFIGMLLHYLSSRKLNEIILVETAHTRKINLHYGAQWHNNVTVRRSIMIAGTLYLECQCAQEKRLKLWLFKDRFKSGKERYQLIRFLVLHNNK</sequence>
<name>A0A8J2Z5M4_9GAMM</name>
<dbReference type="OrthoDB" id="5604466at2"/>
<evidence type="ECO:0000256" key="1">
    <source>
        <dbReference type="SAM" id="Phobius"/>
    </source>
</evidence>
<gene>
    <name evidence="2" type="ORF">GCM10010995_20300</name>
</gene>
<feature type="transmembrane region" description="Helical" evidence="1">
    <location>
        <begin position="12"/>
        <end position="30"/>
    </location>
</feature>
<dbReference type="AlphaFoldDB" id="A0A8J2Z5M4"/>
<comment type="caution">
    <text evidence="2">The sequence shown here is derived from an EMBL/GenBank/DDBJ whole genome shotgun (WGS) entry which is preliminary data.</text>
</comment>
<dbReference type="Proteomes" id="UP000636949">
    <property type="component" value="Unassembled WGS sequence"/>
</dbReference>